<organism evidence="2 3">
    <name type="scientific">Heliobacterium mobile</name>
    <name type="common">Heliobacillus mobilis</name>
    <dbReference type="NCBI Taxonomy" id="28064"/>
    <lineage>
        <taxon>Bacteria</taxon>
        <taxon>Bacillati</taxon>
        <taxon>Bacillota</taxon>
        <taxon>Clostridia</taxon>
        <taxon>Eubacteriales</taxon>
        <taxon>Heliobacteriaceae</taxon>
        <taxon>Heliobacterium</taxon>
    </lineage>
</organism>
<gene>
    <name evidence="2" type="ORF">GJ688_17890</name>
</gene>
<keyword evidence="1" id="KW-0812">Transmembrane</keyword>
<accession>A0A6I3SQ02</accession>
<proteinExistence type="predicted"/>
<keyword evidence="3" id="KW-1185">Reference proteome</keyword>
<evidence type="ECO:0000313" key="2">
    <source>
        <dbReference type="EMBL" id="MTV50806.1"/>
    </source>
</evidence>
<name>A0A6I3SQ02_HELMO</name>
<dbReference type="AlphaFoldDB" id="A0A6I3SQ02"/>
<evidence type="ECO:0000256" key="1">
    <source>
        <dbReference type="SAM" id="Phobius"/>
    </source>
</evidence>
<sequence length="243" mass="28786">MDKSKEKVFSQCINLLNEKGTKLYESYFDDFLHIEDKKLKNIIKKHLVNNNIKNSDIQRIVNGDDLSLDTLYNGLREEYIKSHVLVLVKEINKVLLTNKLPRLSSTTLKLQILDKILLFLKWVKYYNRALLLYTFITTPIITLIYSYNIHIVYYLDYLINGIMNTDFIAIFQSGLILSALIYIIERVRKNEIQKTELFNKLKILQNKEIIQGKYNNLFIHKKIAELKHQIQLLLDLNDYRKVS</sequence>
<evidence type="ECO:0000313" key="3">
    <source>
        <dbReference type="Proteomes" id="UP000430670"/>
    </source>
</evidence>
<dbReference type="Proteomes" id="UP000430670">
    <property type="component" value="Unassembled WGS sequence"/>
</dbReference>
<keyword evidence="1" id="KW-1133">Transmembrane helix</keyword>
<feature type="transmembrane region" description="Helical" evidence="1">
    <location>
        <begin position="167"/>
        <end position="184"/>
    </location>
</feature>
<dbReference type="RefSeq" id="WP_155477887.1">
    <property type="nucleotide sequence ID" value="NZ_WNKU01000036.1"/>
</dbReference>
<keyword evidence="1" id="KW-0472">Membrane</keyword>
<protein>
    <submittedName>
        <fullName evidence="2">Uncharacterized protein</fullName>
    </submittedName>
</protein>
<dbReference type="OrthoDB" id="9806396at2"/>
<comment type="caution">
    <text evidence="2">The sequence shown here is derived from an EMBL/GenBank/DDBJ whole genome shotgun (WGS) entry which is preliminary data.</text>
</comment>
<dbReference type="EMBL" id="WNKU01000036">
    <property type="protein sequence ID" value="MTV50806.1"/>
    <property type="molecule type" value="Genomic_DNA"/>
</dbReference>
<reference evidence="2 3" key="1">
    <citation type="submission" date="2019-11" db="EMBL/GenBank/DDBJ databases">
        <title>Whole-genome sequence of a the green, strictly anaerobic photosynthetic bacterium Heliobacillus mobilis DSM 6151.</title>
        <authorList>
            <person name="Kyndt J.A."/>
            <person name="Meyer T.E."/>
        </authorList>
    </citation>
    <scope>NUCLEOTIDE SEQUENCE [LARGE SCALE GENOMIC DNA]</scope>
    <source>
        <strain evidence="2 3">DSM 6151</strain>
    </source>
</reference>
<feature type="transmembrane region" description="Helical" evidence="1">
    <location>
        <begin position="130"/>
        <end position="155"/>
    </location>
</feature>